<protein>
    <recommendedName>
        <fullName evidence="1">Condensation domain-containing protein</fullName>
    </recommendedName>
</protein>
<name>A0A2A2D2G3_9ACTN</name>
<dbReference type="GO" id="GO:0008610">
    <property type="term" value="P:lipid biosynthetic process"/>
    <property type="evidence" value="ECO:0007669"/>
    <property type="project" value="UniProtKB-ARBA"/>
</dbReference>
<dbReference type="EMBL" id="NSJV01000559">
    <property type="protein sequence ID" value="PAU45502.1"/>
    <property type="molecule type" value="Genomic_DNA"/>
</dbReference>
<dbReference type="CDD" id="cd19531">
    <property type="entry name" value="LCL_NRPS-like"/>
    <property type="match status" value="1"/>
</dbReference>
<proteinExistence type="predicted"/>
<dbReference type="PANTHER" id="PTHR45527:SF1">
    <property type="entry name" value="FATTY ACID SYNTHASE"/>
    <property type="match status" value="1"/>
</dbReference>
<dbReference type="GO" id="GO:0031177">
    <property type="term" value="F:phosphopantetheine binding"/>
    <property type="evidence" value="ECO:0007669"/>
    <property type="project" value="TreeGrafter"/>
</dbReference>
<dbReference type="AlphaFoldDB" id="A0A2A2D2G3"/>
<dbReference type="Proteomes" id="UP000218944">
    <property type="component" value="Unassembled WGS sequence"/>
</dbReference>
<comment type="caution">
    <text evidence="2">The sequence shown here is derived from an EMBL/GenBank/DDBJ whole genome shotgun (WGS) entry which is preliminary data.</text>
</comment>
<evidence type="ECO:0000313" key="3">
    <source>
        <dbReference type="Proteomes" id="UP000218944"/>
    </source>
</evidence>
<dbReference type="Gene3D" id="3.30.559.10">
    <property type="entry name" value="Chloramphenicol acetyltransferase-like domain"/>
    <property type="match status" value="1"/>
</dbReference>
<dbReference type="GO" id="GO:0009239">
    <property type="term" value="P:enterobactin biosynthetic process"/>
    <property type="evidence" value="ECO:0007669"/>
    <property type="project" value="TreeGrafter"/>
</dbReference>
<feature type="domain" description="Condensation" evidence="1">
    <location>
        <begin position="8"/>
        <end position="445"/>
    </location>
</feature>
<dbReference type="GO" id="GO:0043041">
    <property type="term" value="P:amino acid activation for nonribosomal peptide biosynthetic process"/>
    <property type="evidence" value="ECO:0007669"/>
    <property type="project" value="TreeGrafter"/>
</dbReference>
<dbReference type="GO" id="GO:0009366">
    <property type="term" value="C:enterobactin synthetase complex"/>
    <property type="evidence" value="ECO:0007669"/>
    <property type="project" value="TreeGrafter"/>
</dbReference>
<dbReference type="Pfam" id="PF00668">
    <property type="entry name" value="Condensation"/>
    <property type="match status" value="1"/>
</dbReference>
<dbReference type="GO" id="GO:0047527">
    <property type="term" value="F:2,3-dihydroxybenzoate-serine ligase activity"/>
    <property type="evidence" value="ECO:0007669"/>
    <property type="project" value="TreeGrafter"/>
</dbReference>
<keyword evidence="3" id="KW-1185">Reference proteome</keyword>
<dbReference type="InterPro" id="IPR001242">
    <property type="entry name" value="Condensation_dom"/>
</dbReference>
<reference evidence="2 3" key="1">
    <citation type="submission" date="2017-08" db="EMBL/GenBank/DDBJ databases">
        <title>Genome sequence of Streptomyces albireticuli NRRL B-1670.</title>
        <authorList>
            <person name="Graham D.E."/>
            <person name="Mahan K.M."/>
            <person name="Klingeman D.M."/>
            <person name="Hettich R.L."/>
            <person name="Parry R.J."/>
            <person name="Spain J.C."/>
        </authorList>
    </citation>
    <scope>NUCLEOTIDE SEQUENCE [LARGE SCALE GENOMIC DNA]</scope>
    <source>
        <strain evidence="2 3">NRRL B-1670</strain>
    </source>
</reference>
<sequence length="450" mass="49200">MHVPADGTTYPASPAQERLYPPMLADPEVSRAYNMSEAHRFSGPLDTRALGEAVAAVTARHHALRTSLRRDADGTVRQVLHSPAPDPLTFVDLTTDLERLPEAGREEALRRRVAADADALFPPAGAPLSRFTLYRAGERDHLLLVVAHHIVFDGWSMGVLWREVSELYRAATTGEPHSLQDPPLQFTEFAAEQRAWTGTPRARKLLGRCLSELAGFTDATTFPYDNPAPPKKTFTGERRAFPLPEATSDALTALARRENVTLAAVSLSALHLLLRTLTGSQDITVGVPMANRTRARTFGAVGYFANAHVLRARPPAERTLRDLLHLSAAKLGDALGCQAVPFPAVVAAMREEGSPPPRLFRVLFTFHNEPAPPPALTGVRGTPYDLGGSVSTTDVTFHVGSRGGRTTIEFQYNPDLYREESVERFAARYEEALDLLLGDLDRTIGEAPRP</sequence>
<dbReference type="SUPFAM" id="SSF52777">
    <property type="entry name" value="CoA-dependent acyltransferases"/>
    <property type="match status" value="2"/>
</dbReference>
<dbReference type="Gene3D" id="3.30.559.30">
    <property type="entry name" value="Nonribosomal peptide synthetase, condensation domain"/>
    <property type="match status" value="1"/>
</dbReference>
<gene>
    <name evidence="2" type="ORF">CK936_29145</name>
</gene>
<evidence type="ECO:0000259" key="1">
    <source>
        <dbReference type="Pfam" id="PF00668"/>
    </source>
</evidence>
<dbReference type="RefSeq" id="WP_095583941.1">
    <property type="nucleotide sequence ID" value="NZ_JAJQQS010000014.1"/>
</dbReference>
<dbReference type="GO" id="GO:0005829">
    <property type="term" value="C:cytosol"/>
    <property type="evidence" value="ECO:0007669"/>
    <property type="project" value="TreeGrafter"/>
</dbReference>
<dbReference type="InterPro" id="IPR023213">
    <property type="entry name" value="CAT-like_dom_sf"/>
</dbReference>
<accession>A0A2A2D2G3</accession>
<organism evidence="2 3">
    <name type="scientific">Streptomyces albireticuli</name>
    <dbReference type="NCBI Taxonomy" id="1940"/>
    <lineage>
        <taxon>Bacteria</taxon>
        <taxon>Bacillati</taxon>
        <taxon>Actinomycetota</taxon>
        <taxon>Actinomycetes</taxon>
        <taxon>Kitasatosporales</taxon>
        <taxon>Streptomycetaceae</taxon>
        <taxon>Streptomyces</taxon>
    </lineage>
</organism>
<evidence type="ECO:0000313" key="2">
    <source>
        <dbReference type="EMBL" id="PAU45502.1"/>
    </source>
</evidence>
<dbReference type="PANTHER" id="PTHR45527">
    <property type="entry name" value="NONRIBOSOMAL PEPTIDE SYNTHETASE"/>
    <property type="match status" value="1"/>
</dbReference>